<sequence>MKNYIQLNQLHFGNKVDFILNVDERLENVDIPPLSIQLLLENAIKHGEIKKGNKIEVNVFEEKGKAVITVKNAGELKGDLNSGIGLKNLVQRLKSELSVNVNFAIFQTQNIVTSQITLNTN</sequence>
<dbReference type="Proteomes" id="UP000576082">
    <property type="component" value="Unassembled WGS sequence"/>
</dbReference>
<dbReference type="RefSeq" id="WP_169657214.1">
    <property type="nucleotide sequence ID" value="NZ_JABANE010000031.1"/>
</dbReference>
<dbReference type="EMBL" id="JABANE010000031">
    <property type="protein sequence ID" value="NME68923.1"/>
    <property type="molecule type" value="Genomic_DNA"/>
</dbReference>
<dbReference type="PANTHER" id="PTHR34220">
    <property type="entry name" value="SENSOR HISTIDINE KINASE YPDA"/>
    <property type="match status" value="1"/>
</dbReference>
<dbReference type="AlphaFoldDB" id="A0A7X9X9N9"/>
<gene>
    <name evidence="1" type="ORF">HHU12_13200</name>
</gene>
<dbReference type="SUPFAM" id="SSF55874">
    <property type="entry name" value="ATPase domain of HSP90 chaperone/DNA topoisomerase II/histidine kinase"/>
    <property type="match status" value="1"/>
</dbReference>
<accession>A0A7X9X9N9</accession>
<reference evidence="1 2" key="1">
    <citation type="submission" date="2020-04" db="EMBL/GenBank/DDBJ databases">
        <title>Flammeovirga sp. SR4, a novel species isolated from seawater.</title>
        <authorList>
            <person name="Wang X."/>
        </authorList>
    </citation>
    <scope>NUCLEOTIDE SEQUENCE [LARGE SCALE GENOMIC DNA]</scope>
    <source>
        <strain evidence="1 2">ATCC 23126</strain>
    </source>
</reference>
<dbReference type="InterPro" id="IPR050640">
    <property type="entry name" value="Bact_2-comp_sensor_kinase"/>
</dbReference>
<proteinExistence type="predicted"/>
<dbReference type="Gene3D" id="3.30.565.10">
    <property type="entry name" value="Histidine kinase-like ATPase, C-terminal domain"/>
    <property type="match status" value="1"/>
</dbReference>
<dbReference type="PANTHER" id="PTHR34220:SF7">
    <property type="entry name" value="SENSOR HISTIDINE KINASE YPDA"/>
    <property type="match status" value="1"/>
</dbReference>
<comment type="caution">
    <text evidence="1">The sequence shown here is derived from an EMBL/GenBank/DDBJ whole genome shotgun (WGS) entry which is preliminary data.</text>
</comment>
<organism evidence="1 2">
    <name type="scientific">Flammeovirga aprica JL-4</name>
    <dbReference type="NCBI Taxonomy" id="694437"/>
    <lineage>
        <taxon>Bacteria</taxon>
        <taxon>Pseudomonadati</taxon>
        <taxon>Bacteroidota</taxon>
        <taxon>Cytophagia</taxon>
        <taxon>Cytophagales</taxon>
        <taxon>Flammeovirgaceae</taxon>
        <taxon>Flammeovirga</taxon>
    </lineage>
</organism>
<protein>
    <recommendedName>
        <fullName evidence="3">Signal transduction histidine kinase internal region domain-containing protein</fullName>
    </recommendedName>
</protein>
<keyword evidence="2" id="KW-1185">Reference proteome</keyword>
<evidence type="ECO:0000313" key="1">
    <source>
        <dbReference type="EMBL" id="NME68923.1"/>
    </source>
</evidence>
<dbReference type="InterPro" id="IPR036890">
    <property type="entry name" value="HATPase_C_sf"/>
</dbReference>
<evidence type="ECO:0008006" key="3">
    <source>
        <dbReference type="Google" id="ProtNLM"/>
    </source>
</evidence>
<evidence type="ECO:0000313" key="2">
    <source>
        <dbReference type="Proteomes" id="UP000576082"/>
    </source>
</evidence>
<name>A0A7X9X9N9_9BACT</name>